<evidence type="ECO:0000313" key="1">
    <source>
        <dbReference type="EMBL" id="KAJ1676636.1"/>
    </source>
</evidence>
<protein>
    <submittedName>
        <fullName evidence="1">DNA topoisomerase 1</fullName>
        <ecNumber evidence="1">5.6.2.1</ecNumber>
    </submittedName>
</protein>
<proteinExistence type="predicted"/>
<comment type="caution">
    <text evidence="1">The sequence shown here is derived from an EMBL/GenBank/DDBJ whole genome shotgun (WGS) entry which is preliminary data.</text>
</comment>
<name>A0ACC1HLT4_9FUNG</name>
<keyword evidence="1" id="KW-0413">Isomerase</keyword>
<keyword evidence="2" id="KW-1185">Reference proteome</keyword>
<sequence>MFDFLGKDSIRYINEVTVEPKVFKNLKLFKAPPKTEKDLLFDRLNTASLNKHLNQIMDGLTAKVFRTYNASYTFQEELKKTPTDGTVAEKILAYNRANREVAVLCNHQRTVSKAHEGQMGRINDRILEIKYKRSLVKKQLKEIDPDYVKKHPKYGKKEEGLTSKWIKQYLAEQFIKEKEKLKKRFELDNEKRKQAGEPLIDEYELTEQLDAVAEKEKQLAKGEYEPDPPLKTNVTTERLAAKVDKLSEQLMNAETLA</sequence>
<evidence type="ECO:0000313" key="2">
    <source>
        <dbReference type="Proteomes" id="UP001145114"/>
    </source>
</evidence>
<dbReference type="Proteomes" id="UP001145114">
    <property type="component" value="Unassembled WGS sequence"/>
</dbReference>
<gene>
    <name evidence="1" type="primary">TOP1_3</name>
    <name evidence="1" type="ORF">EV182_007780</name>
</gene>
<dbReference type="EC" id="5.6.2.1" evidence="1"/>
<feature type="non-terminal residue" evidence="1">
    <location>
        <position position="257"/>
    </location>
</feature>
<reference evidence="1" key="1">
    <citation type="submission" date="2022-06" db="EMBL/GenBank/DDBJ databases">
        <title>Phylogenomic reconstructions and comparative analyses of Kickxellomycotina fungi.</title>
        <authorList>
            <person name="Reynolds N.K."/>
            <person name="Stajich J.E."/>
            <person name="Barry K."/>
            <person name="Grigoriev I.V."/>
            <person name="Crous P."/>
            <person name="Smith M.E."/>
        </authorList>
    </citation>
    <scope>NUCLEOTIDE SEQUENCE</scope>
    <source>
        <strain evidence="1">RSA 2271</strain>
    </source>
</reference>
<dbReference type="EMBL" id="JAMZIH010003737">
    <property type="protein sequence ID" value="KAJ1676636.1"/>
    <property type="molecule type" value="Genomic_DNA"/>
</dbReference>
<accession>A0ACC1HLT4</accession>
<organism evidence="1 2">
    <name type="scientific">Spiromyces aspiralis</name>
    <dbReference type="NCBI Taxonomy" id="68401"/>
    <lineage>
        <taxon>Eukaryota</taxon>
        <taxon>Fungi</taxon>
        <taxon>Fungi incertae sedis</taxon>
        <taxon>Zoopagomycota</taxon>
        <taxon>Kickxellomycotina</taxon>
        <taxon>Kickxellomycetes</taxon>
        <taxon>Kickxellales</taxon>
        <taxon>Kickxellaceae</taxon>
        <taxon>Spiromyces</taxon>
    </lineage>
</organism>